<gene>
    <name evidence="8" type="primary">rhtC_2</name>
    <name evidence="7" type="ORF">TL5118_02739</name>
    <name evidence="8" type="ORF">TL5120_03893</name>
</gene>
<protein>
    <submittedName>
        <fullName evidence="8">Threonine efflux protein</fullName>
    </submittedName>
</protein>
<dbReference type="Proteomes" id="UP000051086">
    <property type="component" value="Unassembled WGS sequence"/>
</dbReference>
<feature type="transmembrane region" description="Helical" evidence="6">
    <location>
        <begin position="124"/>
        <end position="146"/>
    </location>
</feature>
<dbReference type="Pfam" id="PF01810">
    <property type="entry name" value="LysE"/>
    <property type="match status" value="1"/>
</dbReference>
<evidence type="ECO:0000256" key="6">
    <source>
        <dbReference type="SAM" id="Phobius"/>
    </source>
</evidence>
<sequence>MAEGLVFILIAWAVAGGSPGPATLAISGTSMGLGRRAGLTLAAGVVCGSASWGIAAGLGLSAMMLAHAWIFEVLRYAGAAYLGFLALKSLRAVWRGGVVAVTLSRTGSRLFAKGLALHLTNPKAIFSWGAVYAVALPAGADMAAVWSLFGALIAVSMLVFFGYALLFSTAAIAAGYARAKRGFDLVFGLMFGAAAAKIFTTRVEAP</sequence>
<dbReference type="RefSeq" id="WP_058245205.1">
    <property type="nucleotide sequence ID" value="NZ_CYSB01000035.1"/>
</dbReference>
<evidence type="ECO:0000313" key="9">
    <source>
        <dbReference type="Proteomes" id="UP000051086"/>
    </source>
</evidence>
<feature type="transmembrane region" description="Helical" evidence="6">
    <location>
        <begin position="183"/>
        <end position="200"/>
    </location>
</feature>
<keyword evidence="9" id="KW-1185">Reference proteome</keyword>
<name>A0A0P1FY82_9RHOB</name>
<dbReference type="Proteomes" id="UP000051887">
    <property type="component" value="Unassembled WGS sequence"/>
</dbReference>
<evidence type="ECO:0000313" key="10">
    <source>
        <dbReference type="Proteomes" id="UP000051887"/>
    </source>
</evidence>
<dbReference type="PANTHER" id="PTHR30086">
    <property type="entry name" value="ARGININE EXPORTER PROTEIN ARGO"/>
    <property type="match status" value="1"/>
</dbReference>
<feature type="transmembrane region" description="Helical" evidence="6">
    <location>
        <begin position="69"/>
        <end position="87"/>
    </location>
</feature>
<dbReference type="InterPro" id="IPR001123">
    <property type="entry name" value="LeuE-type"/>
</dbReference>
<dbReference type="PANTHER" id="PTHR30086:SF19">
    <property type="entry name" value="THREONINE EFFLUX PROTEIN"/>
    <property type="match status" value="1"/>
</dbReference>
<comment type="subcellular location">
    <subcellularLocation>
        <location evidence="1">Cell membrane</location>
        <topology evidence="1">Multi-pass membrane protein</topology>
    </subcellularLocation>
</comment>
<dbReference type="AlphaFoldDB" id="A0A0P1FY82"/>
<keyword evidence="2" id="KW-1003">Cell membrane</keyword>
<dbReference type="OrthoDB" id="7659099at2"/>
<keyword evidence="4 6" id="KW-1133">Transmembrane helix</keyword>
<evidence type="ECO:0000313" key="7">
    <source>
        <dbReference type="EMBL" id="CUH68719.1"/>
    </source>
</evidence>
<reference evidence="8 10" key="1">
    <citation type="submission" date="2015-09" db="EMBL/GenBank/DDBJ databases">
        <authorList>
            <consortium name="Swine Surveillance"/>
        </authorList>
    </citation>
    <scope>NUCLEOTIDE SEQUENCE [LARGE SCALE GENOMIC DNA]</scope>
    <source>
        <strain evidence="8 10">5120</strain>
    </source>
</reference>
<feature type="transmembrane region" description="Helical" evidence="6">
    <location>
        <begin position="152"/>
        <end position="176"/>
    </location>
</feature>
<evidence type="ECO:0000256" key="3">
    <source>
        <dbReference type="ARBA" id="ARBA00022692"/>
    </source>
</evidence>
<evidence type="ECO:0000256" key="5">
    <source>
        <dbReference type="ARBA" id="ARBA00023136"/>
    </source>
</evidence>
<evidence type="ECO:0000313" key="8">
    <source>
        <dbReference type="EMBL" id="CUH74075.1"/>
    </source>
</evidence>
<evidence type="ECO:0000256" key="1">
    <source>
        <dbReference type="ARBA" id="ARBA00004651"/>
    </source>
</evidence>
<evidence type="ECO:0000256" key="4">
    <source>
        <dbReference type="ARBA" id="ARBA00022989"/>
    </source>
</evidence>
<feature type="transmembrane region" description="Helical" evidence="6">
    <location>
        <begin position="41"/>
        <end position="62"/>
    </location>
</feature>
<reference evidence="7 9" key="2">
    <citation type="submission" date="2015-09" db="EMBL/GenBank/DDBJ databases">
        <authorList>
            <person name="Rodrigo-Torres L."/>
            <person name="Arahal D.R."/>
        </authorList>
    </citation>
    <scope>NUCLEOTIDE SEQUENCE [LARGE SCALE GENOMIC DNA]</scope>
    <source>
        <strain evidence="7 9">CECT 5118</strain>
    </source>
</reference>
<dbReference type="GO" id="GO:0015171">
    <property type="term" value="F:amino acid transmembrane transporter activity"/>
    <property type="evidence" value="ECO:0007669"/>
    <property type="project" value="TreeGrafter"/>
</dbReference>
<keyword evidence="5 6" id="KW-0472">Membrane</keyword>
<keyword evidence="3 6" id="KW-0812">Transmembrane</keyword>
<organism evidence="8 10">
    <name type="scientific">Thalassovita autumnalis</name>
    <dbReference type="NCBI Taxonomy" id="2072972"/>
    <lineage>
        <taxon>Bacteria</taxon>
        <taxon>Pseudomonadati</taxon>
        <taxon>Pseudomonadota</taxon>
        <taxon>Alphaproteobacteria</taxon>
        <taxon>Rhodobacterales</taxon>
        <taxon>Roseobacteraceae</taxon>
        <taxon>Thalassovita</taxon>
    </lineage>
</organism>
<proteinExistence type="predicted"/>
<dbReference type="EMBL" id="CYSC01000044">
    <property type="protein sequence ID" value="CUH74075.1"/>
    <property type="molecule type" value="Genomic_DNA"/>
</dbReference>
<accession>A0A0P1FY82</accession>
<dbReference type="GO" id="GO:0005886">
    <property type="term" value="C:plasma membrane"/>
    <property type="evidence" value="ECO:0007669"/>
    <property type="project" value="UniProtKB-SubCell"/>
</dbReference>
<evidence type="ECO:0000256" key="2">
    <source>
        <dbReference type="ARBA" id="ARBA00022475"/>
    </source>
</evidence>
<dbReference type="EMBL" id="CYSB01000035">
    <property type="protein sequence ID" value="CUH68719.1"/>
    <property type="molecule type" value="Genomic_DNA"/>
</dbReference>